<dbReference type="SUPFAM" id="SSF51735">
    <property type="entry name" value="NAD(P)-binding Rossmann-fold domains"/>
    <property type="match status" value="1"/>
</dbReference>
<dbReference type="Pfam" id="PF01408">
    <property type="entry name" value="GFO_IDH_MocA"/>
    <property type="match status" value="1"/>
</dbReference>
<dbReference type="Gene3D" id="3.30.360.10">
    <property type="entry name" value="Dihydrodipicolinate Reductase, domain 2"/>
    <property type="match status" value="1"/>
</dbReference>
<dbReference type="InterPro" id="IPR050463">
    <property type="entry name" value="Gfo/Idh/MocA_oxidrdct_glycsds"/>
</dbReference>
<keyword evidence="4" id="KW-1185">Reference proteome</keyword>
<dbReference type="InterPro" id="IPR006311">
    <property type="entry name" value="TAT_signal"/>
</dbReference>
<dbReference type="PROSITE" id="PS51318">
    <property type="entry name" value="TAT"/>
    <property type="match status" value="1"/>
</dbReference>
<name>D2R5Q8_PIRSD</name>
<dbReference type="Proteomes" id="UP000001887">
    <property type="component" value="Chromosome"/>
</dbReference>
<dbReference type="AlphaFoldDB" id="D2R5Q8"/>
<evidence type="ECO:0000259" key="1">
    <source>
        <dbReference type="Pfam" id="PF01408"/>
    </source>
</evidence>
<dbReference type="InterPro" id="IPR043906">
    <property type="entry name" value="Gfo/Idh/MocA_OxRdtase_bact_C"/>
</dbReference>
<dbReference type="InterPro" id="IPR000683">
    <property type="entry name" value="Gfo/Idh/MocA-like_OxRdtase_N"/>
</dbReference>
<feature type="domain" description="Gfo/Idh/MocA-like oxidoreductase bacterial type C-terminal" evidence="2">
    <location>
        <begin position="204"/>
        <end position="301"/>
    </location>
</feature>
<dbReference type="KEGG" id="psl:Psta_2571"/>
<dbReference type="InterPro" id="IPR036291">
    <property type="entry name" value="NAD(P)-bd_dom_sf"/>
</dbReference>
<dbReference type="Gene3D" id="3.40.50.720">
    <property type="entry name" value="NAD(P)-binding Rossmann-like Domain"/>
    <property type="match status" value="1"/>
</dbReference>
<dbReference type="GO" id="GO:0000166">
    <property type="term" value="F:nucleotide binding"/>
    <property type="evidence" value="ECO:0007669"/>
    <property type="project" value="InterPro"/>
</dbReference>
<dbReference type="PANTHER" id="PTHR43818">
    <property type="entry name" value="BCDNA.GH03377"/>
    <property type="match status" value="1"/>
</dbReference>
<sequence precursor="true">MPRSLPKVLPGSLHSTRRQFLGGCIAAGAAMAMPIPMVHSQETQRGPSDKLRLAIIGCGGRGGANLGGVSGEEIYALCDTHPASLAGAKKSYPNAVAVSDWRKLIDDPKIDGYVVSTADHHHALVSLAAMKRGKHVYCEKPLSHTVREARLMQEVYRENRGKIATQMGTQIHATDNYRRAVELVQSGMIGAISEAHVWCDRGISKVNPVELPEQPIPEGFDWEAWIGPAAMRPYNGGYWQGGNLNWNRRWEFGNGVLGDMGSHLIDLAYWALDLRYPTSVESVGAPVDEFECPTWQQVTWEHPKREGDAPHHAACKLVWYHGDEGMKRRAAYLQPMIGDDTNLGGWGIGVAFVGEQGVIVADYGKIVVSPGAKFKDAPRPEPTIAPSLGHYNEWLHAAKTGGESLCNFDYSGMLIEHNLLGVVAHRIGKKLEWDAAAFQFTGNAEANALLTKTYRDGWKPEGV</sequence>
<proteinExistence type="predicted"/>
<dbReference type="SUPFAM" id="SSF55347">
    <property type="entry name" value="Glyceraldehyde-3-phosphate dehydrogenase-like, C-terminal domain"/>
    <property type="match status" value="1"/>
</dbReference>
<protein>
    <submittedName>
        <fullName evidence="3">Oxidoreductase domain protein</fullName>
    </submittedName>
</protein>
<feature type="domain" description="Gfo/Idh/MocA-like oxidoreductase N-terminal" evidence="1">
    <location>
        <begin position="52"/>
        <end position="161"/>
    </location>
</feature>
<dbReference type="Pfam" id="PF19051">
    <property type="entry name" value="GFO_IDH_MocA_C2"/>
    <property type="match status" value="1"/>
</dbReference>
<dbReference type="HOGENOM" id="CLU_023194_24_0_0"/>
<reference evidence="3 4" key="1">
    <citation type="journal article" date="2009" name="Stand. Genomic Sci.">
        <title>Complete genome sequence of Pirellula staleyi type strain (ATCC 27377).</title>
        <authorList>
            <person name="Clum A."/>
            <person name="Tindall B.J."/>
            <person name="Sikorski J."/>
            <person name="Ivanova N."/>
            <person name="Mavrommatis K."/>
            <person name="Lucas S."/>
            <person name="Glavina del Rio T."/>
            <person name="Nolan M."/>
            <person name="Chen F."/>
            <person name="Tice H."/>
            <person name="Pitluck S."/>
            <person name="Cheng J.F."/>
            <person name="Chertkov O."/>
            <person name="Brettin T."/>
            <person name="Han C."/>
            <person name="Detter J.C."/>
            <person name="Kuske C."/>
            <person name="Bruce D."/>
            <person name="Goodwin L."/>
            <person name="Ovchinikova G."/>
            <person name="Pati A."/>
            <person name="Mikhailova N."/>
            <person name="Chen A."/>
            <person name="Palaniappan K."/>
            <person name="Land M."/>
            <person name="Hauser L."/>
            <person name="Chang Y.J."/>
            <person name="Jeffries C.D."/>
            <person name="Chain P."/>
            <person name="Rohde M."/>
            <person name="Goker M."/>
            <person name="Bristow J."/>
            <person name="Eisen J.A."/>
            <person name="Markowitz V."/>
            <person name="Hugenholtz P."/>
            <person name="Kyrpides N.C."/>
            <person name="Klenk H.P."/>
            <person name="Lapidus A."/>
        </authorList>
    </citation>
    <scope>NUCLEOTIDE SEQUENCE [LARGE SCALE GENOMIC DNA]</scope>
    <source>
        <strain evidence="4">ATCC 27377 / DSM 6068 / ICPB 4128</strain>
    </source>
</reference>
<dbReference type="eggNOG" id="COG0673">
    <property type="taxonomic scope" value="Bacteria"/>
</dbReference>
<dbReference type="EMBL" id="CP001848">
    <property type="protein sequence ID" value="ADB17240.1"/>
    <property type="molecule type" value="Genomic_DNA"/>
</dbReference>
<accession>D2R5Q8</accession>
<dbReference type="PANTHER" id="PTHR43818:SF10">
    <property type="entry name" value="NADH-DEPENDENT DEHYDROGENASE-RELATED"/>
    <property type="match status" value="1"/>
</dbReference>
<organism evidence="3 4">
    <name type="scientific">Pirellula staleyi (strain ATCC 27377 / DSM 6068 / ICPB 4128)</name>
    <name type="common">Pirella staleyi</name>
    <dbReference type="NCBI Taxonomy" id="530564"/>
    <lineage>
        <taxon>Bacteria</taxon>
        <taxon>Pseudomonadati</taxon>
        <taxon>Planctomycetota</taxon>
        <taxon>Planctomycetia</taxon>
        <taxon>Pirellulales</taxon>
        <taxon>Pirellulaceae</taxon>
        <taxon>Pirellula</taxon>
    </lineage>
</organism>
<gene>
    <name evidence="3" type="ordered locus">Psta_2571</name>
</gene>
<dbReference type="STRING" id="530564.Psta_2571"/>
<evidence type="ECO:0000259" key="2">
    <source>
        <dbReference type="Pfam" id="PF19051"/>
    </source>
</evidence>
<evidence type="ECO:0000313" key="3">
    <source>
        <dbReference type="EMBL" id="ADB17240.1"/>
    </source>
</evidence>
<evidence type="ECO:0000313" key="4">
    <source>
        <dbReference type="Proteomes" id="UP000001887"/>
    </source>
</evidence>